<evidence type="ECO:0000313" key="2">
    <source>
        <dbReference type="EMBL" id="KAF2113673.1"/>
    </source>
</evidence>
<dbReference type="AlphaFoldDB" id="A0A6A5Z3U2"/>
<accession>A0A6A5Z3U2</accession>
<dbReference type="Proteomes" id="UP000799770">
    <property type="component" value="Unassembled WGS sequence"/>
</dbReference>
<feature type="domain" description="Heterokaryon incompatibility" evidence="1">
    <location>
        <begin position="190"/>
        <end position="342"/>
    </location>
</feature>
<name>A0A6A5Z3U2_9PLEO</name>
<organism evidence="2 3">
    <name type="scientific">Lophiotrema nucula</name>
    <dbReference type="NCBI Taxonomy" id="690887"/>
    <lineage>
        <taxon>Eukaryota</taxon>
        <taxon>Fungi</taxon>
        <taxon>Dikarya</taxon>
        <taxon>Ascomycota</taxon>
        <taxon>Pezizomycotina</taxon>
        <taxon>Dothideomycetes</taxon>
        <taxon>Pleosporomycetidae</taxon>
        <taxon>Pleosporales</taxon>
        <taxon>Lophiotremataceae</taxon>
        <taxon>Lophiotrema</taxon>
    </lineage>
</organism>
<reference evidence="2" key="1">
    <citation type="journal article" date="2020" name="Stud. Mycol.">
        <title>101 Dothideomycetes genomes: a test case for predicting lifestyles and emergence of pathogens.</title>
        <authorList>
            <person name="Haridas S."/>
            <person name="Albert R."/>
            <person name="Binder M."/>
            <person name="Bloem J."/>
            <person name="Labutti K."/>
            <person name="Salamov A."/>
            <person name="Andreopoulos B."/>
            <person name="Baker S."/>
            <person name="Barry K."/>
            <person name="Bills G."/>
            <person name="Bluhm B."/>
            <person name="Cannon C."/>
            <person name="Castanera R."/>
            <person name="Culley D."/>
            <person name="Daum C."/>
            <person name="Ezra D."/>
            <person name="Gonzalez J."/>
            <person name="Henrissat B."/>
            <person name="Kuo A."/>
            <person name="Liang C."/>
            <person name="Lipzen A."/>
            <person name="Lutzoni F."/>
            <person name="Magnuson J."/>
            <person name="Mondo S."/>
            <person name="Nolan M."/>
            <person name="Ohm R."/>
            <person name="Pangilinan J."/>
            <person name="Park H.-J."/>
            <person name="Ramirez L."/>
            <person name="Alfaro M."/>
            <person name="Sun H."/>
            <person name="Tritt A."/>
            <person name="Yoshinaga Y."/>
            <person name="Zwiers L.-H."/>
            <person name="Turgeon B."/>
            <person name="Goodwin S."/>
            <person name="Spatafora J."/>
            <person name="Crous P."/>
            <person name="Grigoriev I."/>
        </authorList>
    </citation>
    <scope>NUCLEOTIDE SEQUENCE</scope>
    <source>
        <strain evidence="2">CBS 627.86</strain>
    </source>
</reference>
<evidence type="ECO:0000259" key="1">
    <source>
        <dbReference type="Pfam" id="PF06985"/>
    </source>
</evidence>
<gene>
    <name evidence="2" type="ORF">BDV96DRAFT_601153</name>
</gene>
<dbReference type="OrthoDB" id="2958217at2759"/>
<dbReference type="InterPro" id="IPR010730">
    <property type="entry name" value="HET"/>
</dbReference>
<dbReference type="Pfam" id="PF06985">
    <property type="entry name" value="HET"/>
    <property type="match status" value="1"/>
</dbReference>
<dbReference type="PANTHER" id="PTHR33112">
    <property type="entry name" value="DOMAIN PROTEIN, PUTATIVE-RELATED"/>
    <property type="match status" value="1"/>
</dbReference>
<sequence length="663" mass="76081">MEIPRPETCCLCKDMTLEALCSPDGYRNAMSVEEFQESDLCDICVGMWWRSRYVWNPPDSQRQVQLKVIIEPSRAGTVVRAYRDGKLQQYKPGRVTYVTIAGRDIADEFHVTWDEDRLYTGSDLNVELAKSWMLECQQRHDCGSAQEDKNNETMNRQCTPRRLVYVGTINEHIRLIEFDSNALDRQQVSYATLSHCWGPNGIPDNAKTTDLTLPEYTKGIDVTQLPRTFRDAIDLTRRLGIEYLWIDALCIRQDSKLDWETEGSTMHLVYGNSTVTIAAESSEDSNGGLFLPLNVNPSYNKKLSISTANGRSCCLLFYPTRYPKTVNSETPALGKRAWALQERVMSPRILHFFDKGIIFECREQYNIQDEKLEERQCRLYLSDTGAQFGRALITGPTGNVSWWRFKQWCNILVPNYSSRKITFRSDKLPAISSIASALSQHVDASYLSGIWSNDIGFGLAWQNLNARNYSAYPTVEKVAPAPPPPRPSWSWVSYDFPVYWPIWSEMAKDGWSIDDHTVARNFVEYKHGERPTHPKQFMSVEIRRLHLRGRILMFSLVPGSGNGKLTMALQCRDGSFRDCSHFYGGGSITVSPYSSPDSGYYCLLLCKGASAWFFLQLNRVELPNIYERMNLFWLQGPWNQGLKSTKNWDYWLDQSDMEDLVLV</sequence>
<dbReference type="PANTHER" id="PTHR33112:SF16">
    <property type="entry name" value="HETEROKARYON INCOMPATIBILITY DOMAIN-CONTAINING PROTEIN"/>
    <property type="match status" value="1"/>
</dbReference>
<proteinExistence type="predicted"/>
<keyword evidence="3" id="KW-1185">Reference proteome</keyword>
<protein>
    <submittedName>
        <fullName evidence="2">Heterokaryon incompatibility protein-domain-containing protein</fullName>
    </submittedName>
</protein>
<evidence type="ECO:0000313" key="3">
    <source>
        <dbReference type="Proteomes" id="UP000799770"/>
    </source>
</evidence>
<dbReference type="EMBL" id="ML977327">
    <property type="protein sequence ID" value="KAF2113673.1"/>
    <property type="molecule type" value="Genomic_DNA"/>
</dbReference>